<dbReference type="AlphaFoldDB" id="A0A6A6WRS6"/>
<name>A0A6A6WRS6_9PLEO</name>
<keyword evidence="2" id="KW-1185">Reference proteome</keyword>
<evidence type="ECO:0000313" key="1">
    <source>
        <dbReference type="EMBL" id="KAF2786644.1"/>
    </source>
</evidence>
<dbReference type="Proteomes" id="UP000799757">
    <property type="component" value="Unassembled WGS sequence"/>
</dbReference>
<reference evidence="1" key="1">
    <citation type="journal article" date="2020" name="Stud. Mycol.">
        <title>101 Dothideomycetes genomes: a test case for predicting lifestyles and emergence of pathogens.</title>
        <authorList>
            <person name="Haridas S."/>
            <person name="Albert R."/>
            <person name="Binder M."/>
            <person name="Bloem J."/>
            <person name="Labutti K."/>
            <person name="Salamov A."/>
            <person name="Andreopoulos B."/>
            <person name="Baker S."/>
            <person name="Barry K."/>
            <person name="Bills G."/>
            <person name="Bluhm B."/>
            <person name="Cannon C."/>
            <person name="Castanera R."/>
            <person name="Culley D."/>
            <person name="Daum C."/>
            <person name="Ezra D."/>
            <person name="Gonzalez J."/>
            <person name="Henrissat B."/>
            <person name="Kuo A."/>
            <person name="Liang C."/>
            <person name="Lipzen A."/>
            <person name="Lutzoni F."/>
            <person name="Magnuson J."/>
            <person name="Mondo S."/>
            <person name="Nolan M."/>
            <person name="Ohm R."/>
            <person name="Pangilinan J."/>
            <person name="Park H.-J."/>
            <person name="Ramirez L."/>
            <person name="Alfaro M."/>
            <person name="Sun H."/>
            <person name="Tritt A."/>
            <person name="Yoshinaga Y."/>
            <person name="Zwiers L.-H."/>
            <person name="Turgeon B."/>
            <person name="Goodwin S."/>
            <person name="Spatafora J."/>
            <person name="Crous P."/>
            <person name="Grigoriev I."/>
        </authorList>
    </citation>
    <scope>NUCLEOTIDE SEQUENCE</scope>
    <source>
        <strain evidence="1">CBS 109.77</strain>
    </source>
</reference>
<gene>
    <name evidence="1" type="ORF">K505DRAFT_192396</name>
</gene>
<protein>
    <submittedName>
        <fullName evidence="1">Uncharacterized protein</fullName>
    </submittedName>
</protein>
<proteinExistence type="predicted"/>
<feature type="non-terminal residue" evidence="1">
    <location>
        <position position="50"/>
    </location>
</feature>
<evidence type="ECO:0000313" key="2">
    <source>
        <dbReference type="Proteomes" id="UP000799757"/>
    </source>
</evidence>
<sequence length="50" mass="5866">WGYIDILKHLERIHTNPNETRDAQHALYKVKQQDGEALPAYIARILHEAK</sequence>
<dbReference type="EMBL" id="MU002429">
    <property type="protein sequence ID" value="KAF2786644.1"/>
    <property type="molecule type" value="Genomic_DNA"/>
</dbReference>
<feature type="non-terminal residue" evidence="1">
    <location>
        <position position="1"/>
    </location>
</feature>
<organism evidence="1 2">
    <name type="scientific">Melanomma pulvis-pyrius CBS 109.77</name>
    <dbReference type="NCBI Taxonomy" id="1314802"/>
    <lineage>
        <taxon>Eukaryota</taxon>
        <taxon>Fungi</taxon>
        <taxon>Dikarya</taxon>
        <taxon>Ascomycota</taxon>
        <taxon>Pezizomycotina</taxon>
        <taxon>Dothideomycetes</taxon>
        <taxon>Pleosporomycetidae</taxon>
        <taxon>Pleosporales</taxon>
        <taxon>Melanommataceae</taxon>
        <taxon>Melanomma</taxon>
    </lineage>
</organism>
<accession>A0A6A6WRS6</accession>